<feature type="domain" description="EngB-type G" evidence="10">
    <location>
        <begin position="46"/>
        <end position="221"/>
    </location>
</feature>
<evidence type="ECO:0000259" key="10">
    <source>
        <dbReference type="PROSITE" id="PS51706"/>
    </source>
</evidence>
<accession>A0A380TGX8</accession>
<keyword evidence="9" id="KW-0131">Cell cycle</keyword>
<reference evidence="11" key="1">
    <citation type="submission" date="2018-07" db="EMBL/GenBank/DDBJ databases">
        <authorList>
            <person name="Quirk P.G."/>
            <person name="Krulwich T.A."/>
        </authorList>
    </citation>
    <scope>NUCLEOTIDE SEQUENCE</scope>
</reference>
<dbReference type="InterPro" id="IPR006073">
    <property type="entry name" value="GTP-bd"/>
</dbReference>
<evidence type="ECO:0000256" key="1">
    <source>
        <dbReference type="ARBA" id="ARBA00001946"/>
    </source>
</evidence>
<dbReference type="Pfam" id="PF01926">
    <property type="entry name" value="MMR_HSR1"/>
    <property type="match status" value="1"/>
</dbReference>
<dbReference type="PROSITE" id="PS51706">
    <property type="entry name" value="G_ENGB"/>
    <property type="match status" value="1"/>
</dbReference>
<evidence type="ECO:0000256" key="8">
    <source>
        <dbReference type="ARBA" id="ARBA00023210"/>
    </source>
</evidence>
<name>A0A380TGX8_9ZZZZ</name>
<keyword evidence="8" id="KW-0717">Septation</keyword>
<dbReference type="GO" id="GO:0005525">
    <property type="term" value="F:GTP binding"/>
    <property type="evidence" value="ECO:0007669"/>
    <property type="project" value="UniProtKB-KW"/>
</dbReference>
<dbReference type="SUPFAM" id="SSF52540">
    <property type="entry name" value="P-loop containing nucleoside triphosphate hydrolases"/>
    <property type="match status" value="1"/>
</dbReference>
<keyword evidence="6" id="KW-0460">Magnesium</keyword>
<gene>
    <name evidence="11" type="primary">engB</name>
    <name evidence="11" type="ORF">DF3PB_4850002</name>
</gene>
<evidence type="ECO:0000256" key="9">
    <source>
        <dbReference type="ARBA" id="ARBA00023306"/>
    </source>
</evidence>
<proteinExistence type="inferred from homology"/>
<dbReference type="HAMAP" id="MF_00321">
    <property type="entry name" value="GTPase_EngB"/>
    <property type="match status" value="1"/>
</dbReference>
<evidence type="ECO:0000256" key="5">
    <source>
        <dbReference type="ARBA" id="ARBA00022741"/>
    </source>
</evidence>
<dbReference type="AlphaFoldDB" id="A0A380TGX8"/>
<dbReference type="PANTHER" id="PTHR11649:SF13">
    <property type="entry name" value="ENGB-TYPE G DOMAIN-CONTAINING PROTEIN"/>
    <property type="match status" value="1"/>
</dbReference>
<organism evidence="11">
    <name type="scientific">metagenome</name>
    <dbReference type="NCBI Taxonomy" id="256318"/>
    <lineage>
        <taxon>unclassified sequences</taxon>
        <taxon>metagenomes</taxon>
    </lineage>
</organism>
<dbReference type="GO" id="GO:0000917">
    <property type="term" value="P:division septum assembly"/>
    <property type="evidence" value="ECO:0007669"/>
    <property type="project" value="UniProtKB-KW"/>
</dbReference>
<dbReference type="InterPro" id="IPR027417">
    <property type="entry name" value="P-loop_NTPase"/>
</dbReference>
<dbReference type="InterPro" id="IPR030393">
    <property type="entry name" value="G_ENGB_dom"/>
</dbReference>
<comment type="cofactor">
    <cofactor evidence="1">
        <name>Mg(2+)</name>
        <dbReference type="ChEBI" id="CHEBI:18420"/>
    </cofactor>
</comment>
<dbReference type="CDD" id="cd01876">
    <property type="entry name" value="YihA_EngB"/>
    <property type="match status" value="1"/>
</dbReference>
<protein>
    <submittedName>
        <fullName evidence="11">Putative GTP-binding protein EngB</fullName>
    </submittedName>
</protein>
<evidence type="ECO:0000256" key="4">
    <source>
        <dbReference type="ARBA" id="ARBA00022723"/>
    </source>
</evidence>
<keyword evidence="4" id="KW-0479">Metal-binding</keyword>
<dbReference type="Gene3D" id="3.40.50.300">
    <property type="entry name" value="P-loop containing nucleotide triphosphate hydrolases"/>
    <property type="match status" value="1"/>
</dbReference>
<keyword evidence="5" id="KW-0547">Nucleotide-binding</keyword>
<evidence type="ECO:0000256" key="3">
    <source>
        <dbReference type="ARBA" id="ARBA00022618"/>
    </source>
</evidence>
<dbReference type="PANTHER" id="PTHR11649">
    <property type="entry name" value="MSS1/TRME-RELATED GTP-BINDING PROTEIN"/>
    <property type="match status" value="1"/>
</dbReference>
<comment type="similarity">
    <text evidence="2">Belongs to the TRAFAC class TrmE-Era-EngA-EngB-Septin-like GTPase superfamily. EngB GTPase family.</text>
</comment>
<keyword evidence="7" id="KW-0342">GTP-binding</keyword>
<evidence type="ECO:0000256" key="7">
    <source>
        <dbReference type="ARBA" id="ARBA00023134"/>
    </source>
</evidence>
<dbReference type="GO" id="GO:0005829">
    <property type="term" value="C:cytosol"/>
    <property type="evidence" value="ECO:0007669"/>
    <property type="project" value="TreeGrafter"/>
</dbReference>
<evidence type="ECO:0000313" key="11">
    <source>
        <dbReference type="EMBL" id="SUS07675.1"/>
    </source>
</evidence>
<evidence type="ECO:0000256" key="6">
    <source>
        <dbReference type="ARBA" id="ARBA00022842"/>
    </source>
</evidence>
<dbReference type="NCBIfam" id="TIGR03598">
    <property type="entry name" value="GTPase_YsxC"/>
    <property type="match status" value="1"/>
</dbReference>
<dbReference type="InterPro" id="IPR019987">
    <property type="entry name" value="GTP-bd_ribosome_bio_YsxC"/>
</dbReference>
<evidence type="ECO:0000256" key="2">
    <source>
        <dbReference type="ARBA" id="ARBA00009638"/>
    </source>
</evidence>
<dbReference type="EMBL" id="UIDG01000429">
    <property type="protein sequence ID" value="SUS07675.1"/>
    <property type="molecule type" value="Genomic_DNA"/>
</dbReference>
<dbReference type="GO" id="GO:0046872">
    <property type="term" value="F:metal ion binding"/>
    <property type="evidence" value="ECO:0007669"/>
    <property type="project" value="UniProtKB-KW"/>
</dbReference>
<keyword evidence="3" id="KW-0132">Cell division</keyword>
<sequence length="231" mass="24829">MSGPVPDANPGEQADAAALEAGRLLFARPCRFVLGAAGRDQLPEGGLPEIAFAGRSNVGKSSLINVLTGRTRLAATSVTPGRTRQLNFFNLDDRLMLVDLPGYGYAQAPKTEVARWTRLVQDYLTGRPVLRRVLVLIDGRHGVKEIDQRVMALLDRAAVSYQVVLTKCDKVTATTLPGLLARVATQLAKHTAAHPDLLPTSARLETGIAEVRAELARLSQWQAEAAEPSCG</sequence>